<feature type="compositionally biased region" description="Polar residues" evidence="8">
    <location>
        <begin position="67"/>
        <end position="83"/>
    </location>
</feature>
<dbReference type="Gene3D" id="3.30.750.24">
    <property type="entry name" value="STAS domain"/>
    <property type="match status" value="1"/>
</dbReference>
<comment type="caution">
    <text evidence="12">The sequence shown here is derived from an EMBL/GenBank/DDBJ whole genome shotgun (WGS) entry which is preliminary data.</text>
</comment>
<feature type="region of interest" description="Disordered" evidence="8">
    <location>
        <begin position="1"/>
        <end position="84"/>
    </location>
</feature>
<dbReference type="PANTHER" id="PTHR43310">
    <property type="entry name" value="SULFATE TRANSPORTER YBAR-RELATED"/>
    <property type="match status" value="1"/>
</dbReference>
<feature type="transmembrane region" description="Helical" evidence="9">
    <location>
        <begin position="484"/>
        <end position="502"/>
    </location>
</feature>
<dbReference type="OrthoDB" id="409725at2759"/>
<proteinExistence type="predicted"/>
<evidence type="ECO:0000256" key="1">
    <source>
        <dbReference type="ARBA" id="ARBA00004128"/>
    </source>
</evidence>
<dbReference type="InterPro" id="IPR052706">
    <property type="entry name" value="Membrane-Transporter-like"/>
</dbReference>
<keyword evidence="4 9" id="KW-0812">Transmembrane</keyword>
<feature type="transmembrane region" description="Helical" evidence="9">
    <location>
        <begin position="446"/>
        <end position="464"/>
    </location>
</feature>
<dbReference type="Proteomes" id="UP000578531">
    <property type="component" value="Unassembled WGS sequence"/>
</dbReference>
<evidence type="ECO:0000256" key="9">
    <source>
        <dbReference type="SAM" id="Phobius"/>
    </source>
</evidence>
<feature type="domain" description="Cyclic nucleotide-binding" evidence="10">
    <location>
        <begin position="992"/>
        <end position="1091"/>
    </location>
</feature>
<evidence type="ECO:0000256" key="3">
    <source>
        <dbReference type="ARBA" id="ARBA00022554"/>
    </source>
</evidence>
<feature type="domain" description="STAS" evidence="11">
    <location>
        <begin position="778"/>
        <end position="888"/>
    </location>
</feature>
<dbReference type="EMBL" id="JACCJC010000080">
    <property type="protein sequence ID" value="KAF6227801.1"/>
    <property type="molecule type" value="Genomic_DNA"/>
</dbReference>
<keyword evidence="2" id="KW-0813">Transport</keyword>
<comment type="subcellular location">
    <subcellularLocation>
        <location evidence="1">Vacuole membrane</location>
        <topology evidence="1">Multi-pass membrane protein</topology>
    </subcellularLocation>
</comment>
<reference evidence="12 13" key="1">
    <citation type="journal article" date="2020" name="Genomics">
        <title>Complete, high-quality genomes from long-read metagenomic sequencing of two wolf lichen thalli reveals enigmatic genome architecture.</title>
        <authorList>
            <person name="McKenzie S.K."/>
            <person name="Walston R.F."/>
            <person name="Allen J.L."/>
        </authorList>
    </citation>
    <scope>NUCLEOTIDE SEQUENCE [LARGE SCALE GENOMIC DNA]</scope>
    <source>
        <strain evidence="12">WasteWater2</strain>
    </source>
</reference>
<dbReference type="Pfam" id="PF01740">
    <property type="entry name" value="STAS"/>
    <property type="match status" value="1"/>
</dbReference>
<evidence type="ECO:0008006" key="14">
    <source>
        <dbReference type="Google" id="ProtNLM"/>
    </source>
</evidence>
<dbReference type="PROSITE" id="PS50042">
    <property type="entry name" value="CNMP_BINDING_3"/>
    <property type="match status" value="1"/>
</dbReference>
<dbReference type="Pfam" id="PF00916">
    <property type="entry name" value="Sulfate_transp"/>
    <property type="match status" value="1"/>
</dbReference>
<dbReference type="InterPro" id="IPR002645">
    <property type="entry name" value="STAS_dom"/>
</dbReference>
<keyword evidence="7 9" id="KW-0472">Membrane</keyword>
<dbReference type="GO" id="GO:0034490">
    <property type="term" value="P:basic amino acid transmembrane import into vacuole"/>
    <property type="evidence" value="ECO:0007669"/>
    <property type="project" value="UniProtKB-ARBA"/>
</dbReference>
<accession>A0A8H6CR48</accession>
<evidence type="ECO:0000259" key="11">
    <source>
        <dbReference type="PROSITE" id="PS50801"/>
    </source>
</evidence>
<evidence type="ECO:0000256" key="8">
    <source>
        <dbReference type="SAM" id="MobiDB-lite"/>
    </source>
</evidence>
<dbReference type="CDD" id="cd07042">
    <property type="entry name" value="STAS_SulP_like_sulfate_transporter"/>
    <property type="match status" value="1"/>
</dbReference>
<feature type="transmembrane region" description="Helical" evidence="9">
    <location>
        <begin position="655"/>
        <end position="688"/>
    </location>
</feature>
<dbReference type="GO" id="GO:0000329">
    <property type="term" value="C:fungal-type vacuole membrane"/>
    <property type="evidence" value="ECO:0007669"/>
    <property type="project" value="UniProtKB-ARBA"/>
</dbReference>
<evidence type="ECO:0000313" key="13">
    <source>
        <dbReference type="Proteomes" id="UP000578531"/>
    </source>
</evidence>
<dbReference type="SMART" id="SM00100">
    <property type="entry name" value="cNMP"/>
    <property type="match status" value="1"/>
</dbReference>
<dbReference type="InterPro" id="IPR036513">
    <property type="entry name" value="STAS_dom_sf"/>
</dbReference>
<dbReference type="PANTHER" id="PTHR43310:SF4">
    <property type="entry name" value="AFR304WP"/>
    <property type="match status" value="1"/>
</dbReference>
<evidence type="ECO:0000259" key="10">
    <source>
        <dbReference type="PROSITE" id="PS50042"/>
    </source>
</evidence>
<organism evidence="12 13">
    <name type="scientific">Letharia columbiana</name>
    <dbReference type="NCBI Taxonomy" id="112416"/>
    <lineage>
        <taxon>Eukaryota</taxon>
        <taxon>Fungi</taxon>
        <taxon>Dikarya</taxon>
        <taxon>Ascomycota</taxon>
        <taxon>Pezizomycotina</taxon>
        <taxon>Lecanoromycetes</taxon>
        <taxon>OSLEUM clade</taxon>
        <taxon>Lecanoromycetidae</taxon>
        <taxon>Lecanorales</taxon>
        <taxon>Lecanorineae</taxon>
        <taxon>Parmeliaceae</taxon>
        <taxon>Letharia</taxon>
    </lineage>
</organism>
<keyword evidence="3" id="KW-0926">Vacuole</keyword>
<dbReference type="RefSeq" id="XP_037159292.1">
    <property type="nucleotide sequence ID" value="XM_037313777.1"/>
</dbReference>
<dbReference type="SUPFAM" id="SSF52091">
    <property type="entry name" value="SpoIIaa-like"/>
    <property type="match status" value="1"/>
</dbReference>
<name>A0A8H6CR48_9LECA</name>
<feature type="compositionally biased region" description="Low complexity" evidence="8">
    <location>
        <begin position="56"/>
        <end position="66"/>
    </location>
</feature>
<dbReference type="GeneID" id="59293541"/>
<feature type="compositionally biased region" description="Low complexity" evidence="8">
    <location>
        <begin position="164"/>
        <end position="182"/>
    </location>
</feature>
<feature type="region of interest" description="Disordered" evidence="8">
    <location>
        <begin position="117"/>
        <end position="225"/>
    </location>
</feature>
<dbReference type="Pfam" id="PF00027">
    <property type="entry name" value="cNMP_binding"/>
    <property type="match status" value="1"/>
</dbReference>
<dbReference type="InterPro" id="IPR000595">
    <property type="entry name" value="cNMP-bd_dom"/>
</dbReference>
<feature type="transmembrane region" description="Helical" evidence="9">
    <location>
        <begin position="708"/>
        <end position="740"/>
    </location>
</feature>
<keyword evidence="13" id="KW-1185">Reference proteome</keyword>
<keyword evidence="5" id="KW-0029">Amino-acid transport</keyword>
<sequence length="1108" mass="123215">MPGNQSSGSGRNRSGSQFARIRGQEPMPSSADGSDHEGTDEIEDRASGFFRQRNESSPSRMSFSSSLNQKTPARSYFQHSFQDSHAPFNVTRNASQGVREDTAELASWALSYIASNRSEHSPSRHHTPSTAQHHSYLSSQLDQDDLIRHDSNTSSRPEAIQEVSEPTSPKSSHSSQKSQCHSALTELIRNSPPTEEDSHGTDEDESPSTAGVHPVTVREGIISQPSERTTLLGKRTAYGSIKDLEGQLVAKPEPTNQIRAVLQRSREQSARIFRVASNPKSWDRQHVLEYGFRQPASFVPPVILGLLLNILDALSYGMILFPLGNATFTGLGPEGISMFYVSCIVSQLTYSLGGSIFKGGIGSEMVEPTQTSEDTVLTNFKIEVVPFFHKMAFTILAKVGEGEDKKAAVLATTIAAYAMSSVLTGAVFYIMGLCKLGSLIGFFPRHILIGCIGGVGWFLVATGLEVSARLDGNLEYNIPTLQKLFRSDTVALWIIPLILAIILQNAKRWMKHPLTDATFFLSIIAVFYFYVAAIEELTIPELRNRGWIFAAPDAGKPFYSFYELYNWRLTDWRAILSSVPAMLALTFFGVLHVPINIPALGLSTGEDNVDVDRELRAHGISNALSGFCGSIQNYLVYTNSVLFMRSGGDSRIAGVMLAAATFGILVIGPIIIGFIPIMVVGALIFYLGLDLMKEALVDTWGKVHRLEYLTILIIVVTMGAYDFVVGILVGIVLACVSFVLQTSQVSAIRGKLYGGVANSTVRRHPIQQRFLLEAGKQVHVMKLAGYLFFGTIVGVEKQIRELLREESFRKQPIRFLVLDLYNVDGVDFSAGEAFKRTNRLLIQQGVQLVMCGLEMKSDVGKSLRNVGLFDDDDGVYYSRSLNSALEYCENELLKAFYHQRDLEVETESTPAFLEVPKPEQTSIPSSETIFNSPRRHHLHQVATATLSEQNPAPPQRWQDYHQPLQLILQTFSTVSNKHEDFWYKAASFFVRKEYAAGTVLYNPGDRPNGFYLLERGMLKAKYDFPQGKYSELIVAGTTCGELPFFSATERTSTTYAERNCVTWMLDDDQWRKMQDQHSDISQELLKITLRLTSERMDAITKYMLLTSG</sequence>
<feature type="transmembrane region" description="Helical" evidence="9">
    <location>
        <begin position="414"/>
        <end position="434"/>
    </location>
</feature>
<protein>
    <recommendedName>
        <fullName evidence="14">Sulfate transporter</fullName>
    </recommendedName>
</protein>
<keyword evidence="6 9" id="KW-1133">Transmembrane helix</keyword>
<evidence type="ECO:0000256" key="4">
    <source>
        <dbReference type="ARBA" id="ARBA00022692"/>
    </source>
</evidence>
<evidence type="ECO:0000256" key="6">
    <source>
        <dbReference type="ARBA" id="ARBA00022989"/>
    </source>
</evidence>
<evidence type="ECO:0000256" key="5">
    <source>
        <dbReference type="ARBA" id="ARBA00022970"/>
    </source>
</evidence>
<dbReference type="SUPFAM" id="SSF51206">
    <property type="entry name" value="cAMP-binding domain-like"/>
    <property type="match status" value="1"/>
</dbReference>
<evidence type="ECO:0000256" key="2">
    <source>
        <dbReference type="ARBA" id="ARBA00022448"/>
    </source>
</evidence>
<feature type="transmembrane region" description="Helical" evidence="9">
    <location>
        <begin position="514"/>
        <end position="534"/>
    </location>
</feature>
<gene>
    <name evidence="12" type="ORF">HO173_011903</name>
</gene>
<evidence type="ECO:0000313" key="12">
    <source>
        <dbReference type="EMBL" id="KAF6227801.1"/>
    </source>
</evidence>
<feature type="transmembrane region" description="Helical" evidence="9">
    <location>
        <begin position="572"/>
        <end position="593"/>
    </location>
</feature>
<dbReference type="AlphaFoldDB" id="A0A8H6CR48"/>
<dbReference type="FunFam" id="3.30.750.24:FF:000012">
    <property type="entry name" value="Sulfate transporter family protein"/>
    <property type="match status" value="1"/>
</dbReference>
<feature type="compositionally biased region" description="Polar residues" evidence="8">
    <location>
        <begin position="128"/>
        <end position="141"/>
    </location>
</feature>
<dbReference type="InterPro" id="IPR014710">
    <property type="entry name" value="RmlC-like_jellyroll"/>
</dbReference>
<evidence type="ECO:0000256" key="7">
    <source>
        <dbReference type="ARBA" id="ARBA00023136"/>
    </source>
</evidence>
<dbReference type="InterPro" id="IPR011547">
    <property type="entry name" value="SLC26A/SulP_dom"/>
</dbReference>
<dbReference type="InterPro" id="IPR018490">
    <property type="entry name" value="cNMP-bd_dom_sf"/>
</dbReference>
<dbReference type="PROSITE" id="PS50801">
    <property type="entry name" value="STAS"/>
    <property type="match status" value="1"/>
</dbReference>
<feature type="compositionally biased region" description="Low complexity" evidence="8">
    <location>
        <begin position="1"/>
        <end position="17"/>
    </location>
</feature>
<dbReference type="CDD" id="cd00038">
    <property type="entry name" value="CAP_ED"/>
    <property type="match status" value="1"/>
</dbReference>
<dbReference type="Gene3D" id="2.60.120.10">
    <property type="entry name" value="Jelly Rolls"/>
    <property type="match status" value="1"/>
</dbReference>